<accession>A0A5P6PGL6</accession>
<name>A0A5P6PGL6_9BRAD</name>
<evidence type="ECO:0000313" key="1">
    <source>
        <dbReference type="EMBL" id="QFI77549.1"/>
    </source>
</evidence>
<gene>
    <name evidence="1" type="ORF">F8237_35135</name>
</gene>
<organism evidence="1 2">
    <name type="scientific">Bradyrhizobium betae</name>
    <dbReference type="NCBI Taxonomy" id="244734"/>
    <lineage>
        <taxon>Bacteria</taxon>
        <taxon>Pseudomonadati</taxon>
        <taxon>Pseudomonadota</taxon>
        <taxon>Alphaproteobacteria</taxon>
        <taxon>Hyphomicrobiales</taxon>
        <taxon>Nitrobacteraceae</taxon>
        <taxon>Bradyrhizobium</taxon>
    </lineage>
</organism>
<sequence length="62" mass="7079">MMPEIGMANLILYRCPWTGFTVRVRLAEDADAETNEMVTCPACRNFHFINRKTGKLASDKDE</sequence>
<dbReference type="KEGG" id="bbet:F8237_35135"/>
<dbReference type="Proteomes" id="UP000325641">
    <property type="component" value="Plasmid pBbPL7HG1"/>
</dbReference>
<geneLocation type="plasmid" evidence="2">
    <name>pbbpl7hg1</name>
</geneLocation>
<dbReference type="AlphaFoldDB" id="A0A5P6PGL6"/>
<dbReference type="EMBL" id="CP044544">
    <property type="protein sequence ID" value="QFI77549.1"/>
    <property type="molecule type" value="Genomic_DNA"/>
</dbReference>
<keyword evidence="1" id="KW-0614">Plasmid</keyword>
<proteinExistence type="predicted"/>
<evidence type="ECO:0000313" key="2">
    <source>
        <dbReference type="Proteomes" id="UP000325641"/>
    </source>
</evidence>
<reference evidence="2" key="1">
    <citation type="submission" date="2019-10" db="EMBL/GenBank/DDBJ databases">
        <title>Complete Genome Sequence of Bradyrhizobium betae type strain PL7HG1T.</title>
        <authorList>
            <person name="Bromfield E.S.P."/>
            <person name="Cloutier S."/>
        </authorList>
    </citation>
    <scope>NUCLEOTIDE SEQUENCE [LARGE SCALE GENOMIC DNA]</scope>
    <source>
        <strain evidence="2">PL7HG1</strain>
        <plasmid evidence="2">pbbpl7hg1</plasmid>
    </source>
</reference>
<protein>
    <submittedName>
        <fullName evidence="1">Uncharacterized protein</fullName>
    </submittedName>
</protein>